<reference evidence="2 3" key="1">
    <citation type="submission" date="2023-03" db="EMBL/GenBank/DDBJ databases">
        <title>WGS of Gossypium arboreum.</title>
        <authorList>
            <person name="Yu D."/>
        </authorList>
    </citation>
    <scope>NUCLEOTIDE SEQUENCE [LARGE SCALE GENOMIC DNA]</scope>
    <source>
        <tissue evidence="2">Leaf</tissue>
    </source>
</reference>
<dbReference type="Proteomes" id="UP001358586">
    <property type="component" value="Chromosome 8"/>
</dbReference>
<keyword evidence="3" id="KW-1185">Reference proteome</keyword>
<evidence type="ECO:0000259" key="1">
    <source>
        <dbReference type="Pfam" id="PF14372"/>
    </source>
</evidence>
<comment type="caution">
    <text evidence="2">The sequence shown here is derived from an EMBL/GenBank/DDBJ whole genome shotgun (WGS) entry which is preliminary data.</text>
</comment>
<dbReference type="SUPFAM" id="SSF53098">
    <property type="entry name" value="Ribonuclease H-like"/>
    <property type="match status" value="1"/>
</dbReference>
<evidence type="ECO:0000313" key="3">
    <source>
        <dbReference type="Proteomes" id="UP001358586"/>
    </source>
</evidence>
<organism evidence="2 3">
    <name type="scientific">Gossypium arboreum</name>
    <name type="common">Tree cotton</name>
    <name type="synonym">Gossypium nanking</name>
    <dbReference type="NCBI Taxonomy" id="29729"/>
    <lineage>
        <taxon>Eukaryota</taxon>
        <taxon>Viridiplantae</taxon>
        <taxon>Streptophyta</taxon>
        <taxon>Embryophyta</taxon>
        <taxon>Tracheophyta</taxon>
        <taxon>Spermatophyta</taxon>
        <taxon>Magnoliopsida</taxon>
        <taxon>eudicotyledons</taxon>
        <taxon>Gunneridae</taxon>
        <taxon>Pentapetalae</taxon>
        <taxon>rosids</taxon>
        <taxon>malvids</taxon>
        <taxon>Malvales</taxon>
        <taxon>Malvaceae</taxon>
        <taxon>Malvoideae</taxon>
        <taxon>Gossypium</taxon>
    </lineage>
</organism>
<feature type="domain" description="hAT-like transposase RNase-H fold" evidence="1">
    <location>
        <begin position="4"/>
        <end position="79"/>
    </location>
</feature>
<protein>
    <recommendedName>
        <fullName evidence="1">hAT-like transposase RNase-H fold domain-containing protein</fullName>
    </recommendedName>
</protein>
<sequence>MEKSLSEEFWMRKMANKMQRKFDKYWGECNLLISIATILDSINNMKLIDFSFHVICSEEETLRQLCIVWNSLYELYKEYVDEYATTNVDTSMENDVQESGASNAFTASRIGKGKVMTERSKFERYIRSVGTVDNVMSELDIYLEE</sequence>
<gene>
    <name evidence="2" type="ORF">PVK06_027909</name>
</gene>
<dbReference type="PANTHER" id="PTHR23272:SF182">
    <property type="entry name" value="OS09G0381850 PROTEIN"/>
    <property type="match status" value="1"/>
</dbReference>
<accession>A0ABR0P1I1</accession>
<name>A0ABR0P1I1_GOSAR</name>
<dbReference type="InterPro" id="IPR012337">
    <property type="entry name" value="RNaseH-like_sf"/>
</dbReference>
<dbReference type="Pfam" id="PF14372">
    <property type="entry name" value="hAT-like_RNase-H"/>
    <property type="match status" value="1"/>
</dbReference>
<dbReference type="EMBL" id="JARKNE010000008">
    <property type="protein sequence ID" value="KAK5812479.1"/>
    <property type="molecule type" value="Genomic_DNA"/>
</dbReference>
<proteinExistence type="predicted"/>
<dbReference type="InterPro" id="IPR025525">
    <property type="entry name" value="hAT-like_transposase_RNase-H"/>
</dbReference>
<evidence type="ECO:0000313" key="2">
    <source>
        <dbReference type="EMBL" id="KAK5812479.1"/>
    </source>
</evidence>
<dbReference type="PANTHER" id="PTHR23272">
    <property type="entry name" value="BED FINGER-RELATED"/>
    <property type="match status" value="1"/>
</dbReference>